<dbReference type="EC" id="2.1.1.22" evidence="2"/>
<keyword evidence="5" id="KW-0949">S-adenosyl-L-methionine</keyword>
<dbReference type="SMART" id="SM01296">
    <property type="entry name" value="N2227"/>
    <property type="match status" value="1"/>
</dbReference>
<dbReference type="PANTHER" id="PTHR12303:SF6">
    <property type="entry name" value="CARNOSINE N-METHYLTRANSFERASE"/>
    <property type="match status" value="1"/>
</dbReference>
<accession>A0AAV9NXT6</accession>
<dbReference type="Pfam" id="PF07942">
    <property type="entry name" value="CARME"/>
    <property type="match status" value="1"/>
</dbReference>
<evidence type="ECO:0000256" key="6">
    <source>
        <dbReference type="SAM" id="MobiDB-lite"/>
    </source>
</evidence>
<gene>
    <name evidence="7" type="ORF">LTR77_009781</name>
</gene>
<proteinExistence type="inferred from homology"/>
<dbReference type="PANTHER" id="PTHR12303">
    <property type="entry name" value="CARNOSINE N-METHYLTRANSFERASE"/>
    <property type="match status" value="1"/>
</dbReference>
<dbReference type="Gene3D" id="3.40.50.150">
    <property type="entry name" value="Vaccinia Virus protein VP39"/>
    <property type="match status" value="1"/>
</dbReference>
<evidence type="ECO:0000256" key="4">
    <source>
        <dbReference type="ARBA" id="ARBA00022679"/>
    </source>
</evidence>
<evidence type="ECO:0000256" key="2">
    <source>
        <dbReference type="ARBA" id="ARBA00012003"/>
    </source>
</evidence>
<keyword evidence="8" id="KW-1185">Reference proteome</keyword>
<dbReference type="EMBL" id="JAVRRT010000019">
    <property type="protein sequence ID" value="KAK5164575.1"/>
    <property type="molecule type" value="Genomic_DNA"/>
</dbReference>
<evidence type="ECO:0000313" key="7">
    <source>
        <dbReference type="EMBL" id="KAK5164575.1"/>
    </source>
</evidence>
<evidence type="ECO:0000313" key="8">
    <source>
        <dbReference type="Proteomes" id="UP001337655"/>
    </source>
</evidence>
<dbReference type="GO" id="GO:0032259">
    <property type="term" value="P:methylation"/>
    <property type="evidence" value="ECO:0007669"/>
    <property type="project" value="UniProtKB-KW"/>
</dbReference>
<dbReference type="InterPro" id="IPR012901">
    <property type="entry name" value="CARME"/>
</dbReference>
<feature type="compositionally biased region" description="Basic and acidic residues" evidence="6">
    <location>
        <begin position="327"/>
        <end position="341"/>
    </location>
</feature>
<dbReference type="GeneID" id="89931111"/>
<feature type="region of interest" description="Disordered" evidence="6">
    <location>
        <begin position="322"/>
        <end position="349"/>
    </location>
</feature>
<dbReference type="SUPFAM" id="SSF53335">
    <property type="entry name" value="S-adenosyl-L-methionine-dependent methyltransferases"/>
    <property type="match status" value="1"/>
</dbReference>
<name>A0AAV9NXT6_9PEZI</name>
<dbReference type="Proteomes" id="UP001337655">
    <property type="component" value="Unassembled WGS sequence"/>
</dbReference>
<evidence type="ECO:0000256" key="5">
    <source>
        <dbReference type="ARBA" id="ARBA00022691"/>
    </source>
</evidence>
<keyword evidence="3" id="KW-0489">Methyltransferase</keyword>
<evidence type="ECO:0000256" key="1">
    <source>
        <dbReference type="ARBA" id="ARBA00010086"/>
    </source>
</evidence>
<reference evidence="7 8" key="1">
    <citation type="submission" date="2023-08" db="EMBL/GenBank/DDBJ databases">
        <title>Black Yeasts Isolated from many extreme environments.</title>
        <authorList>
            <person name="Coleine C."/>
            <person name="Stajich J.E."/>
            <person name="Selbmann L."/>
        </authorList>
    </citation>
    <scope>NUCLEOTIDE SEQUENCE [LARGE SCALE GENOMIC DNA]</scope>
    <source>
        <strain evidence="7 8">CCFEE 5935</strain>
    </source>
</reference>
<dbReference type="InterPro" id="IPR029063">
    <property type="entry name" value="SAM-dependent_MTases_sf"/>
</dbReference>
<comment type="caution">
    <text evidence="7">The sequence shown here is derived from an EMBL/GenBank/DDBJ whole genome shotgun (WGS) entry which is preliminary data.</text>
</comment>
<dbReference type="RefSeq" id="XP_064654823.1">
    <property type="nucleotide sequence ID" value="XM_064807007.1"/>
</dbReference>
<comment type="similarity">
    <text evidence="1">Belongs to the carnosine N-methyltransferase family.</text>
</comment>
<sequence>MADDAATTEVDPLSDPREQRVLLAALNSFRQYRQAAHYNITHLRRQSFYSLPAQHLDLLCEEPFDIPSFLRQVDAAIDSNADLAEAIYNNALQMFDIDPTDPSNSTSTTPGDMDKAQSTLKQLYRDWSSEGQAERTASYTPVLEALETYLPATPPQRHQYQILVPGAGLGRLLFDIVGAGYTASGNEISYHQTMASAYILNACQRAGQHGLFPWVQGFSNHFSREDQLQKVKVPDVLPAEALHAAGESEVHWSQRMSMASGDFCVVYREADYEDVYDAVTTCFFIDTAPNLIHYIETVKHCLKPGGLWINHGPLQWHFESTQTPAEAAKDEDGASLAEEKGLGSTKANEGIGEPGSFELTDVEVRQLLVRLGFEVVMRGVAPGGRTGYIQNPQSMLQTAYRPSFWVAKKL</sequence>
<dbReference type="AlphaFoldDB" id="A0AAV9NXT6"/>
<protein>
    <recommendedName>
        <fullName evidence="2">carnosine N-methyltransferase</fullName>
        <ecNumber evidence="2">2.1.1.22</ecNumber>
    </recommendedName>
</protein>
<keyword evidence="4" id="KW-0808">Transferase</keyword>
<organism evidence="7 8">
    <name type="scientific">Saxophila tyrrhenica</name>
    <dbReference type="NCBI Taxonomy" id="1690608"/>
    <lineage>
        <taxon>Eukaryota</taxon>
        <taxon>Fungi</taxon>
        <taxon>Dikarya</taxon>
        <taxon>Ascomycota</taxon>
        <taxon>Pezizomycotina</taxon>
        <taxon>Dothideomycetes</taxon>
        <taxon>Dothideomycetidae</taxon>
        <taxon>Mycosphaerellales</taxon>
        <taxon>Extremaceae</taxon>
        <taxon>Saxophila</taxon>
    </lineage>
</organism>
<evidence type="ECO:0000256" key="3">
    <source>
        <dbReference type="ARBA" id="ARBA00022603"/>
    </source>
</evidence>
<dbReference type="GO" id="GO:0030735">
    <property type="term" value="F:carnosine N-methyltransferase activity"/>
    <property type="evidence" value="ECO:0007669"/>
    <property type="project" value="UniProtKB-EC"/>
</dbReference>